<accession>A0A8X6IUG0</accession>
<dbReference type="OrthoDB" id="10409722at2759"/>
<dbReference type="EMBL" id="BMAO01009098">
    <property type="protein sequence ID" value="GFR28684.1"/>
    <property type="molecule type" value="Genomic_DNA"/>
</dbReference>
<dbReference type="Proteomes" id="UP000887116">
    <property type="component" value="Unassembled WGS sequence"/>
</dbReference>
<comment type="caution">
    <text evidence="1">The sequence shown here is derived from an EMBL/GenBank/DDBJ whole genome shotgun (WGS) entry which is preliminary data.</text>
</comment>
<organism evidence="1 2">
    <name type="scientific">Trichonephila clavata</name>
    <name type="common">Joro spider</name>
    <name type="synonym">Nephila clavata</name>
    <dbReference type="NCBI Taxonomy" id="2740835"/>
    <lineage>
        <taxon>Eukaryota</taxon>
        <taxon>Metazoa</taxon>
        <taxon>Ecdysozoa</taxon>
        <taxon>Arthropoda</taxon>
        <taxon>Chelicerata</taxon>
        <taxon>Arachnida</taxon>
        <taxon>Araneae</taxon>
        <taxon>Araneomorphae</taxon>
        <taxon>Entelegynae</taxon>
        <taxon>Araneoidea</taxon>
        <taxon>Nephilidae</taxon>
        <taxon>Trichonephila</taxon>
    </lineage>
</organism>
<gene>
    <name evidence="1" type="ORF">TNCT_579521</name>
</gene>
<proteinExistence type="predicted"/>
<reference evidence="1" key="1">
    <citation type="submission" date="2020-07" db="EMBL/GenBank/DDBJ databases">
        <title>Multicomponent nature underlies the extraordinary mechanical properties of spider dragline silk.</title>
        <authorList>
            <person name="Kono N."/>
            <person name="Nakamura H."/>
            <person name="Mori M."/>
            <person name="Yoshida Y."/>
            <person name="Ohtoshi R."/>
            <person name="Malay A.D."/>
            <person name="Moran D.A.P."/>
            <person name="Tomita M."/>
            <person name="Numata K."/>
            <person name="Arakawa K."/>
        </authorList>
    </citation>
    <scope>NUCLEOTIDE SEQUENCE</scope>
</reference>
<evidence type="ECO:0000313" key="2">
    <source>
        <dbReference type="Proteomes" id="UP000887116"/>
    </source>
</evidence>
<evidence type="ECO:0000313" key="1">
    <source>
        <dbReference type="EMBL" id="GFR28684.1"/>
    </source>
</evidence>
<name>A0A8X6IUG0_TRICU</name>
<sequence length="116" mass="13387">MNEIKEGKESEESSRALLRYCGMTRFVLLKSLSIYCISPKLNFLHEEVLHHELSDVADVVHNLLRIFRADFDKILESGDDISRDPEIKHAECLLARCKLLCLEPTYSSFLLVYLLS</sequence>
<protein>
    <submittedName>
        <fullName evidence="1">Uncharacterized protein</fullName>
    </submittedName>
</protein>
<dbReference type="AlphaFoldDB" id="A0A8X6IUG0"/>
<keyword evidence="2" id="KW-1185">Reference proteome</keyword>